<name>A0A2H0RA62_UNCKA</name>
<evidence type="ECO:0000313" key="1">
    <source>
        <dbReference type="EMBL" id="PIR43226.1"/>
    </source>
</evidence>
<organism evidence="1 2">
    <name type="scientific">candidate division WWE3 bacterium CG10_big_fil_rev_8_21_14_0_10_32_10</name>
    <dbReference type="NCBI Taxonomy" id="1975090"/>
    <lineage>
        <taxon>Bacteria</taxon>
        <taxon>Katanobacteria</taxon>
    </lineage>
</organism>
<dbReference type="PANTHER" id="PTHR43861:SF6">
    <property type="entry name" value="METHYLTRANSFERASE TYPE 11"/>
    <property type="match status" value="1"/>
</dbReference>
<gene>
    <name evidence="1" type="ORF">COV24_03820</name>
</gene>
<dbReference type="Pfam" id="PF13489">
    <property type="entry name" value="Methyltransf_23"/>
    <property type="match status" value="1"/>
</dbReference>
<protein>
    <recommendedName>
        <fullName evidence="3">Class I SAM-dependent methyltransferase</fullName>
    </recommendedName>
</protein>
<dbReference type="InterPro" id="IPR029063">
    <property type="entry name" value="SAM-dependent_MTases_sf"/>
</dbReference>
<sequence length="289" mass="33387">MINKLKKCRFCSSTDYAPLFIKDNYEIAKCNSCNFIFLNFAPTKRFLVNYYSEDFFNDKGTKHGFSNYEKESSNIQKSFKERIEILRKHQNSGSLLDIGCATGTFMEIATNYWKVFGIEISPYATKVAKKKGLNISGGTLEDRPYKNAKFDVITLWDTIEHLPDPVNTVKLLGNMVKLNSIIALTTGDIGSMASRISGKYWHLYNIPQHLSYFNRRSISDLLNKGGFKIKEITYPPVYFTLDYILFRLLTFYNLKFAMPLYNMLSNKNLLDINLKINLHDIMMVVAQKK</sequence>
<accession>A0A2H0RA62</accession>
<dbReference type="AlphaFoldDB" id="A0A2H0RA62"/>
<reference evidence="1 2" key="1">
    <citation type="submission" date="2017-09" db="EMBL/GenBank/DDBJ databases">
        <title>Depth-based differentiation of microbial function through sediment-hosted aquifers and enrichment of novel symbionts in the deep terrestrial subsurface.</title>
        <authorList>
            <person name="Probst A.J."/>
            <person name="Ladd B."/>
            <person name="Jarett J.K."/>
            <person name="Geller-Mcgrath D.E."/>
            <person name="Sieber C.M."/>
            <person name="Emerson J.B."/>
            <person name="Anantharaman K."/>
            <person name="Thomas B.C."/>
            <person name="Malmstrom R."/>
            <person name="Stieglmeier M."/>
            <person name="Klingl A."/>
            <person name="Woyke T."/>
            <person name="Ryan C.M."/>
            <person name="Banfield J.F."/>
        </authorList>
    </citation>
    <scope>NUCLEOTIDE SEQUENCE [LARGE SCALE GENOMIC DNA]</scope>
    <source>
        <strain evidence="1">CG10_big_fil_rev_8_21_14_0_10_32_10</strain>
    </source>
</reference>
<dbReference type="SUPFAM" id="SSF53335">
    <property type="entry name" value="S-adenosyl-L-methionine-dependent methyltransferases"/>
    <property type="match status" value="1"/>
</dbReference>
<dbReference type="Proteomes" id="UP000230214">
    <property type="component" value="Unassembled WGS sequence"/>
</dbReference>
<dbReference type="CDD" id="cd02440">
    <property type="entry name" value="AdoMet_MTases"/>
    <property type="match status" value="1"/>
</dbReference>
<dbReference type="PANTHER" id="PTHR43861">
    <property type="entry name" value="TRANS-ACONITATE 2-METHYLTRANSFERASE-RELATED"/>
    <property type="match status" value="1"/>
</dbReference>
<evidence type="ECO:0000313" key="2">
    <source>
        <dbReference type="Proteomes" id="UP000230214"/>
    </source>
</evidence>
<proteinExistence type="predicted"/>
<dbReference type="Gene3D" id="3.40.50.150">
    <property type="entry name" value="Vaccinia Virus protein VP39"/>
    <property type="match status" value="1"/>
</dbReference>
<dbReference type="EMBL" id="PCXU01000032">
    <property type="protein sequence ID" value="PIR43226.1"/>
    <property type="molecule type" value="Genomic_DNA"/>
</dbReference>
<evidence type="ECO:0008006" key="3">
    <source>
        <dbReference type="Google" id="ProtNLM"/>
    </source>
</evidence>
<comment type="caution">
    <text evidence="1">The sequence shown here is derived from an EMBL/GenBank/DDBJ whole genome shotgun (WGS) entry which is preliminary data.</text>
</comment>